<dbReference type="HOGENOM" id="CLU_150454_0_0_6"/>
<evidence type="ECO:0000313" key="2">
    <source>
        <dbReference type="Proteomes" id="UP000004664"/>
    </source>
</evidence>
<dbReference type="RefSeq" id="WP_006890142.1">
    <property type="nucleotide sequence ID" value="NZ_JH109152.1"/>
</dbReference>
<protein>
    <submittedName>
        <fullName evidence="1">Phage protein</fullName>
    </submittedName>
</protein>
<proteinExistence type="predicted"/>
<keyword evidence="2" id="KW-1185">Reference proteome</keyword>
<dbReference type="STRING" id="697282.Mettu_0968"/>
<accession>G3IRF6</accession>
<reference evidence="1 2" key="1">
    <citation type="submission" date="2011-06" db="EMBL/GenBank/DDBJ databases">
        <title>Genomic sequence of Methylobacter tundripaludum SV96.</title>
        <authorList>
            <consortium name="US DOE Joint Genome Institute"/>
            <person name="Lucas S."/>
            <person name="Han J."/>
            <person name="Lapidus A."/>
            <person name="Cheng J.-F."/>
            <person name="Goodwin L."/>
            <person name="Pitluck S."/>
            <person name="Held B."/>
            <person name="Detter J.C."/>
            <person name="Han C."/>
            <person name="Tapia R."/>
            <person name="Land M."/>
            <person name="Hauser L."/>
            <person name="Kyrpides N."/>
            <person name="Ivanova N."/>
            <person name="Ovchinnikova G."/>
            <person name="Pagani I."/>
            <person name="Klotz M.G."/>
            <person name="Dispirito A.A."/>
            <person name="Murrell J.C."/>
            <person name="Dunfield P."/>
            <person name="Kalyuzhnaya M.G."/>
            <person name="Svenning M."/>
            <person name="Trotsenko Y.A."/>
            <person name="Stein L.Y."/>
            <person name="Woyke T."/>
        </authorList>
    </citation>
    <scope>NUCLEOTIDE SEQUENCE [LARGE SCALE GENOMIC DNA]</scope>
    <source>
        <strain evidence="2">ATCC BAA-1195 / DSM 17260 / SV96</strain>
    </source>
</reference>
<dbReference type="Proteomes" id="UP000004664">
    <property type="component" value="Unassembled WGS sequence"/>
</dbReference>
<dbReference type="AlphaFoldDB" id="G3IRF6"/>
<name>G3IRF6_METTV</name>
<organism evidence="1 2">
    <name type="scientific">Methylobacter tundripaludum (strain ATCC BAA-1195 / DSM 17260 / SV96)</name>
    <dbReference type="NCBI Taxonomy" id="697282"/>
    <lineage>
        <taxon>Bacteria</taxon>
        <taxon>Pseudomonadati</taxon>
        <taxon>Pseudomonadota</taxon>
        <taxon>Gammaproteobacteria</taxon>
        <taxon>Methylococcales</taxon>
        <taxon>Methylococcaceae</taxon>
        <taxon>Methylobacter</taxon>
    </lineage>
</organism>
<sequence length="128" mass="14003">MKLYKNIAGTVFAYESDGSQDAFIPNDLIEITEAEADALRAPSAPTIDDLRALTQCASWQFKRALTQLNLRSAVETLISSADQDTRDMWASAANFKRISPFIMSAAAALNKTPEEVDAVFSIALEITE</sequence>
<gene>
    <name evidence="1" type="ORF">Mettu_0968</name>
</gene>
<dbReference type="OrthoDB" id="8596093at2"/>
<dbReference type="EMBL" id="JH109152">
    <property type="protein sequence ID" value="EGW22167.1"/>
    <property type="molecule type" value="Genomic_DNA"/>
</dbReference>
<evidence type="ECO:0000313" key="1">
    <source>
        <dbReference type="EMBL" id="EGW22167.1"/>
    </source>
</evidence>